<comment type="caution">
    <text evidence="4">The sequence shown here is derived from an EMBL/GenBank/DDBJ whole genome shotgun (WGS) entry which is preliminary data.</text>
</comment>
<dbReference type="AlphaFoldDB" id="A0A9P0YKH1"/>
<dbReference type="PANTHER" id="PTHR43248">
    <property type="entry name" value="2-SUCCINYL-6-HYDROXY-2,4-CYCLOHEXADIENE-1-CARBOXYLATE SYNTHASE"/>
    <property type="match status" value="1"/>
</dbReference>
<evidence type="ECO:0000313" key="5">
    <source>
        <dbReference type="Proteomes" id="UP001152484"/>
    </source>
</evidence>
<dbReference type="PANTHER" id="PTHR43248:SF3">
    <property type="entry name" value="AB HYDROLASE-1 DOMAIN-CONTAINING PROTEIN"/>
    <property type="match status" value="1"/>
</dbReference>
<dbReference type="InterPro" id="IPR051601">
    <property type="entry name" value="Serine_prot/Carboxylest_S33"/>
</dbReference>
<dbReference type="InterPro" id="IPR000073">
    <property type="entry name" value="AB_hydrolase_1"/>
</dbReference>
<evidence type="ECO:0000256" key="2">
    <source>
        <dbReference type="ARBA" id="ARBA00022801"/>
    </source>
</evidence>
<evidence type="ECO:0000259" key="3">
    <source>
        <dbReference type="Pfam" id="PF12697"/>
    </source>
</evidence>
<reference evidence="4" key="1">
    <citation type="submission" date="2022-07" db="EMBL/GenBank/DDBJ databases">
        <authorList>
            <person name="Macas J."/>
            <person name="Novak P."/>
            <person name="Neumann P."/>
        </authorList>
    </citation>
    <scope>NUCLEOTIDE SEQUENCE</scope>
</reference>
<keyword evidence="5" id="KW-1185">Reference proteome</keyword>
<keyword evidence="2" id="KW-0378">Hydrolase</keyword>
<evidence type="ECO:0000313" key="4">
    <source>
        <dbReference type="EMBL" id="CAH9063680.1"/>
    </source>
</evidence>
<sequence length="336" mass="37557">MSTARRSFSTVLTMSHSFINRPVHNVLNRVLTIPTPVHHRSISTLAFNEVRSSPDRQCTSTAFVLHGLLGSGRNWRSFSRSLLSSLPPEWRMVLVDLRNHGGSAEIGGFEPPHTMENAANDVANLIQSQGWDWPDVVIGHSMGGKVSMQFAQSCSRGDYGQSAQLPKQVWILDSVPGKVGRDNSDGEVEKVLHTLKGLPSSIPSRKWLVDSLLKLGFSKALSEWLGSNLKKSGDELTWTFDLDAAFQMFNSYWETDYWPLLEHPPKGTEISIVRADKSDRWEEEVIKRLESLASRNTNEGEGRFSYHVLPDSGHWVHVDNPQGLLHIVAPKLSTLV</sequence>
<comment type="similarity">
    <text evidence="1">Belongs to the peptidase S33 family.</text>
</comment>
<dbReference type="Proteomes" id="UP001152484">
    <property type="component" value="Unassembled WGS sequence"/>
</dbReference>
<dbReference type="SUPFAM" id="SSF53474">
    <property type="entry name" value="alpha/beta-Hydrolases"/>
    <property type="match status" value="1"/>
</dbReference>
<accession>A0A9P0YKH1</accession>
<dbReference type="Gene3D" id="3.40.50.1820">
    <property type="entry name" value="alpha/beta hydrolase"/>
    <property type="match status" value="1"/>
</dbReference>
<dbReference type="OrthoDB" id="8119704at2759"/>
<dbReference type="Pfam" id="PF12697">
    <property type="entry name" value="Abhydrolase_6"/>
    <property type="match status" value="1"/>
</dbReference>
<dbReference type="InterPro" id="IPR029058">
    <property type="entry name" value="AB_hydrolase_fold"/>
</dbReference>
<gene>
    <name evidence="4" type="ORF">CEURO_LOCUS2094</name>
</gene>
<dbReference type="GO" id="GO:0016787">
    <property type="term" value="F:hydrolase activity"/>
    <property type="evidence" value="ECO:0007669"/>
    <property type="project" value="UniProtKB-KW"/>
</dbReference>
<name>A0A9P0YKH1_CUSEU</name>
<dbReference type="EMBL" id="CAMAPE010000004">
    <property type="protein sequence ID" value="CAH9063680.1"/>
    <property type="molecule type" value="Genomic_DNA"/>
</dbReference>
<protein>
    <recommendedName>
        <fullName evidence="3">AB hydrolase-1 domain-containing protein</fullName>
    </recommendedName>
</protein>
<evidence type="ECO:0000256" key="1">
    <source>
        <dbReference type="ARBA" id="ARBA00010088"/>
    </source>
</evidence>
<feature type="domain" description="AB hydrolase-1" evidence="3">
    <location>
        <begin position="64"/>
        <end position="324"/>
    </location>
</feature>
<proteinExistence type="inferred from homology"/>
<organism evidence="4 5">
    <name type="scientific">Cuscuta europaea</name>
    <name type="common">European dodder</name>
    <dbReference type="NCBI Taxonomy" id="41803"/>
    <lineage>
        <taxon>Eukaryota</taxon>
        <taxon>Viridiplantae</taxon>
        <taxon>Streptophyta</taxon>
        <taxon>Embryophyta</taxon>
        <taxon>Tracheophyta</taxon>
        <taxon>Spermatophyta</taxon>
        <taxon>Magnoliopsida</taxon>
        <taxon>eudicotyledons</taxon>
        <taxon>Gunneridae</taxon>
        <taxon>Pentapetalae</taxon>
        <taxon>asterids</taxon>
        <taxon>lamiids</taxon>
        <taxon>Solanales</taxon>
        <taxon>Convolvulaceae</taxon>
        <taxon>Cuscuteae</taxon>
        <taxon>Cuscuta</taxon>
        <taxon>Cuscuta subgen. Cuscuta</taxon>
    </lineage>
</organism>